<evidence type="ECO:0000313" key="3">
    <source>
        <dbReference type="Proteomes" id="UP000282832"/>
    </source>
</evidence>
<comment type="caution">
    <text evidence="2">The sequence shown here is derived from an EMBL/GenBank/DDBJ whole genome shotgun (WGS) entry which is preliminary data.</text>
</comment>
<dbReference type="Pfam" id="PF13618">
    <property type="entry name" value="Gluconate_2-dh3"/>
    <property type="match status" value="1"/>
</dbReference>
<dbReference type="Proteomes" id="UP000282832">
    <property type="component" value="Unassembled WGS sequence"/>
</dbReference>
<feature type="chain" id="PRO_5019436049" evidence="1">
    <location>
        <begin position="27"/>
        <end position="213"/>
    </location>
</feature>
<keyword evidence="3" id="KW-1185">Reference proteome</keyword>
<reference evidence="2 3" key="1">
    <citation type="submission" date="2019-01" db="EMBL/GenBank/DDBJ databases">
        <authorList>
            <person name="Chen W.-M."/>
        </authorList>
    </citation>
    <scope>NUCLEOTIDE SEQUENCE [LARGE SCALE GENOMIC DNA]</scope>
    <source>
        <strain evidence="2 3">FSY-15</strain>
    </source>
</reference>
<dbReference type="OrthoDB" id="129242at2"/>
<protein>
    <submittedName>
        <fullName evidence="2">Gluconate 2-dehydrogenase subunit 3 family protein</fullName>
    </submittedName>
</protein>
<evidence type="ECO:0000313" key="2">
    <source>
        <dbReference type="EMBL" id="RVU24761.1"/>
    </source>
</evidence>
<feature type="signal peptide" evidence="1">
    <location>
        <begin position="1"/>
        <end position="26"/>
    </location>
</feature>
<proteinExistence type="predicted"/>
<dbReference type="RefSeq" id="WP_127803774.1">
    <property type="nucleotide sequence ID" value="NZ_SACY01000003.1"/>
</dbReference>
<evidence type="ECO:0000256" key="1">
    <source>
        <dbReference type="SAM" id="SignalP"/>
    </source>
</evidence>
<name>A0A437PRA6_9BACT</name>
<dbReference type="InterPro" id="IPR027056">
    <property type="entry name" value="Gluconate_2DH_su3"/>
</dbReference>
<dbReference type="EMBL" id="SACY01000003">
    <property type="protein sequence ID" value="RVU24761.1"/>
    <property type="molecule type" value="Genomic_DNA"/>
</dbReference>
<sequence length="213" mass="23400">MKRRDYLKNLGLSSLGLAVLSPDVQAADALDFHSPPKTASGELKIPGGRTKDEAERDARLRAEVFLNAHELKTITILSDIIFPADATSGSASQAGTTEFIEFIVKDKPELKTPVRGGLGWLDAESKKRFGKVFTDITAKQRIEIVDDIAYPEKAKPELSQGVSFFNLMRNLTATGFFTSKIGIEYLGYQGNKPNEWEGVPADVLKQYGLSYDA</sequence>
<dbReference type="AlphaFoldDB" id="A0A437PRA6"/>
<gene>
    <name evidence="2" type="ORF">EOJ36_07040</name>
</gene>
<accession>A0A437PRA6</accession>
<keyword evidence="1" id="KW-0732">Signal</keyword>
<organism evidence="2 3">
    <name type="scientific">Sandaracinomonas limnophila</name>
    <dbReference type="NCBI Taxonomy" id="1862386"/>
    <lineage>
        <taxon>Bacteria</taxon>
        <taxon>Pseudomonadati</taxon>
        <taxon>Bacteroidota</taxon>
        <taxon>Cytophagia</taxon>
        <taxon>Cytophagales</taxon>
        <taxon>Flectobacillaceae</taxon>
        <taxon>Sandaracinomonas</taxon>
    </lineage>
</organism>